<dbReference type="PRINTS" id="PR00237">
    <property type="entry name" value="GPCRRHODOPSN"/>
</dbReference>
<feature type="transmembrane region" description="Helical" evidence="10">
    <location>
        <begin position="338"/>
        <end position="360"/>
    </location>
</feature>
<evidence type="ECO:0000256" key="8">
    <source>
        <dbReference type="ARBA" id="ARBA00023224"/>
    </source>
</evidence>
<dbReference type="SUPFAM" id="SSF81321">
    <property type="entry name" value="Family A G protein-coupled receptor-like"/>
    <property type="match status" value="1"/>
</dbReference>
<evidence type="ECO:0000256" key="5">
    <source>
        <dbReference type="ARBA" id="ARBA00023040"/>
    </source>
</evidence>
<feature type="domain" description="G-protein coupled receptors family 1 profile" evidence="11">
    <location>
        <begin position="71"/>
        <end position="357"/>
    </location>
</feature>
<keyword evidence="4 10" id="KW-1133">Transmembrane helix</keyword>
<feature type="transmembrane region" description="Helical" evidence="10">
    <location>
        <begin position="222"/>
        <end position="248"/>
    </location>
</feature>
<reference evidence="12" key="1">
    <citation type="submission" date="2015-11" db="EMBL/GenBank/DDBJ databases">
        <title>De novo transcriptome assembly of four potential Pierce s Disease insect vectors from Arizona vineyards.</title>
        <authorList>
            <person name="Tassone E.E."/>
        </authorList>
    </citation>
    <scope>NUCLEOTIDE SEQUENCE</scope>
</reference>
<evidence type="ECO:0000256" key="10">
    <source>
        <dbReference type="SAM" id="Phobius"/>
    </source>
</evidence>
<dbReference type="PRINTS" id="PR01012">
    <property type="entry name" value="NRPEPTIDEYR"/>
</dbReference>
<dbReference type="InterPro" id="IPR000276">
    <property type="entry name" value="GPCR_Rhodpsn"/>
</dbReference>
<dbReference type="AlphaFoldDB" id="A0A1B6ME45"/>
<keyword evidence="6 10" id="KW-0472">Membrane</keyword>
<dbReference type="EMBL" id="GEBQ01005770">
    <property type="protein sequence ID" value="JAT34207.1"/>
    <property type="molecule type" value="Transcribed_RNA"/>
</dbReference>
<evidence type="ECO:0000313" key="12">
    <source>
        <dbReference type="EMBL" id="JAT34207.1"/>
    </source>
</evidence>
<evidence type="ECO:0000256" key="6">
    <source>
        <dbReference type="ARBA" id="ARBA00023136"/>
    </source>
</evidence>
<evidence type="ECO:0000256" key="1">
    <source>
        <dbReference type="ARBA" id="ARBA00004141"/>
    </source>
</evidence>
<dbReference type="InterPro" id="IPR000611">
    <property type="entry name" value="NPY_rcpt"/>
</dbReference>
<protein>
    <recommendedName>
        <fullName evidence="11">G-protein coupled receptors family 1 profile domain-containing protein</fullName>
    </recommendedName>
</protein>
<feature type="transmembrane region" description="Helical" evidence="10">
    <location>
        <begin position="174"/>
        <end position="192"/>
    </location>
</feature>
<proteinExistence type="inferred from homology"/>
<evidence type="ECO:0000256" key="9">
    <source>
        <dbReference type="RuleBase" id="RU000688"/>
    </source>
</evidence>
<feature type="transmembrane region" description="Helical" evidence="10">
    <location>
        <begin position="91"/>
        <end position="112"/>
    </location>
</feature>
<sequence>QHRVATSVRSPSITSCVRCSDFTMLNISEQNLTSDIYDDYDYQEALSTYYWEELLPPLVVYSVTMVLGVVGNSLIIFTICRYRRMKSTTNVFLASLASADLLLILVCIPVKLAKLFSYGWTLGLCMCKLLHYMQSVSAICSVLTLTAMSVERYYAICHPMKAKYICTISQAKKIILAIWIASFLLATPMLTVQTLELVGEKHHAYWCTRSQHSLMLWKMHELYMLLLVLVGPTFVMAIAYSAICWEIWSVMQARYDMTTGKASLTCENFPLSCKRSVNYKHSFKASQEENNTVKQVVKMLVLIVVVFVICWAPMLIDNCLTAWQILDSERPGSILKHMYTAFTLMAYFNSCINPIVYGFMSRNFRESFQKALCVCWRKTPRRQLSVTQTRTTSLRYGERSSSVLVSQSAVSMQP</sequence>
<dbReference type="GO" id="GO:0004983">
    <property type="term" value="F:neuropeptide Y receptor activity"/>
    <property type="evidence" value="ECO:0007669"/>
    <property type="project" value="InterPro"/>
</dbReference>
<evidence type="ECO:0000256" key="7">
    <source>
        <dbReference type="ARBA" id="ARBA00023170"/>
    </source>
</evidence>
<name>A0A1B6ME45_9HEMI</name>
<keyword evidence="5 9" id="KW-0297">G-protein coupled receptor</keyword>
<dbReference type="CDD" id="cd15001">
    <property type="entry name" value="7tmA_GPRnna14-like"/>
    <property type="match status" value="1"/>
</dbReference>
<dbReference type="FunFam" id="1.20.1070.10:FF:000511">
    <property type="entry name" value="Putative neuropeptide G protein-coupled receptor"/>
    <property type="match status" value="1"/>
</dbReference>
<comment type="similarity">
    <text evidence="2 9">Belongs to the G-protein coupled receptor 1 family.</text>
</comment>
<accession>A0A1B6ME45</accession>
<evidence type="ECO:0000256" key="4">
    <source>
        <dbReference type="ARBA" id="ARBA00022989"/>
    </source>
</evidence>
<dbReference type="PANTHER" id="PTHR24243:SF236">
    <property type="entry name" value="G-PROTEIN COUPLED RECEPTORS FAMILY 1 PROFILE DOMAIN-CONTAINING PROTEIN"/>
    <property type="match status" value="1"/>
</dbReference>
<dbReference type="PROSITE" id="PS50262">
    <property type="entry name" value="G_PROTEIN_RECEP_F1_2"/>
    <property type="match status" value="1"/>
</dbReference>
<feature type="transmembrane region" description="Helical" evidence="10">
    <location>
        <begin position="132"/>
        <end position="154"/>
    </location>
</feature>
<dbReference type="Pfam" id="PF00001">
    <property type="entry name" value="7tm_1"/>
    <property type="match status" value="1"/>
</dbReference>
<feature type="transmembrane region" description="Helical" evidence="10">
    <location>
        <begin position="300"/>
        <end position="326"/>
    </location>
</feature>
<evidence type="ECO:0000256" key="3">
    <source>
        <dbReference type="ARBA" id="ARBA00022692"/>
    </source>
</evidence>
<dbReference type="InterPro" id="IPR017452">
    <property type="entry name" value="GPCR_Rhodpsn_7TM"/>
</dbReference>
<keyword evidence="8 9" id="KW-0807">Transducer</keyword>
<comment type="subcellular location">
    <subcellularLocation>
        <location evidence="1">Membrane</location>
        <topology evidence="1">Multi-pass membrane protein</topology>
    </subcellularLocation>
</comment>
<dbReference type="Gene3D" id="1.20.1070.10">
    <property type="entry name" value="Rhodopsin 7-helix transmembrane proteins"/>
    <property type="match status" value="1"/>
</dbReference>
<keyword evidence="3 9" id="KW-0812">Transmembrane</keyword>
<feature type="non-terminal residue" evidence="12">
    <location>
        <position position="1"/>
    </location>
</feature>
<evidence type="ECO:0000256" key="2">
    <source>
        <dbReference type="ARBA" id="ARBA00010663"/>
    </source>
</evidence>
<gene>
    <name evidence="12" type="ORF">g.13883</name>
</gene>
<dbReference type="GO" id="GO:0005886">
    <property type="term" value="C:plasma membrane"/>
    <property type="evidence" value="ECO:0007669"/>
    <property type="project" value="TreeGrafter"/>
</dbReference>
<dbReference type="SMART" id="SM01381">
    <property type="entry name" value="7TM_GPCR_Srsx"/>
    <property type="match status" value="1"/>
</dbReference>
<evidence type="ECO:0000259" key="11">
    <source>
        <dbReference type="PROSITE" id="PS50262"/>
    </source>
</evidence>
<dbReference type="PROSITE" id="PS00237">
    <property type="entry name" value="G_PROTEIN_RECEP_F1_1"/>
    <property type="match status" value="1"/>
</dbReference>
<organism evidence="12">
    <name type="scientific">Graphocephala atropunctata</name>
    <dbReference type="NCBI Taxonomy" id="36148"/>
    <lineage>
        <taxon>Eukaryota</taxon>
        <taxon>Metazoa</taxon>
        <taxon>Ecdysozoa</taxon>
        <taxon>Arthropoda</taxon>
        <taxon>Hexapoda</taxon>
        <taxon>Insecta</taxon>
        <taxon>Pterygota</taxon>
        <taxon>Neoptera</taxon>
        <taxon>Paraneoptera</taxon>
        <taxon>Hemiptera</taxon>
        <taxon>Auchenorrhyncha</taxon>
        <taxon>Membracoidea</taxon>
        <taxon>Cicadellidae</taxon>
        <taxon>Cicadellinae</taxon>
        <taxon>Cicadellini</taxon>
        <taxon>Graphocephala</taxon>
    </lineage>
</organism>
<feature type="transmembrane region" description="Helical" evidence="10">
    <location>
        <begin position="58"/>
        <end position="79"/>
    </location>
</feature>
<keyword evidence="7 9" id="KW-0675">Receptor</keyword>
<dbReference type="PANTHER" id="PTHR24243">
    <property type="entry name" value="G-PROTEIN COUPLED RECEPTOR"/>
    <property type="match status" value="1"/>
</dbReference>